<organism evidence="3 4">
    <name type="scientific">Symbiodinium microadriaticum</name>
    <name type="common">Dinoflagellate</name>
    <name type="synonym">Zooxanthella microadriatica</name>
    <dbReference type="NCBI Taxonomy" id="2951"/>
    <lineage>
        <taxon>Eukaryota</taxon>
        <taxon>Sar</taxon>
        <taxon>Alveolata</taxon>
        <taxon>Dinophyceae</taxon>
        <taxon>Suessiales</taxon>
        <taxon>Symbiodiniaceae</taxon>
        <taxon>Symbiodinium</taxon>
    </lineage>
</organism>
<keyword evidence="2" id="KW-0812">Transmembrane</keyword>
<dbReference type="OrthoDB" id="10519604at2759"/>
<feature type="compositionally biased region" description="Polar residues" evidence="1">
    <location>
        <begin position="60"/>
        <end position="75"/>
    </location>
</feature>
<comment type="caution">
    <text evidence="3">The sequence shown here is derived from an EMBL/GenBank/DDBJ whole genome shotgun (WGS) entry which is preliminary data.</text>
</comment>
<dbReference type="Proteomes" id="UP000186817">
    <property type="component" value="Unassembled WGS sequence"/>
</dbReference>
<feature type="region of interest" description="Disordered" evidence="1">
    <location>
        <begin position="60"/>
        <end position="105"/>
    </location>
</feature>
<evidence type="ECO:0000256" key="2">
    <source>
        <dbReference type="SAM" id="Phobius"/>
    </source>
</evidence>
<reference evidence="3 4" key="1">
    <citation type="submission" date="2016-02" db="EMBL/GenBank/DDBJ databases">
        <title>Genome analysis of coral dinoflagellate symbionts highlights evolutionary adaptations to a symbiotic lifestyle.</title>
        <authorList>
            <person name="Aranda M."/>
            <person name="Li Y."/>
            <person name="Liew Y.J."/>
            <person name="Baumgarten S."/>
            <person name="Simakov O."/>
            <person name="Wilson M."/>
            <person name="Piel J."/>
            <person name="Ashoor H."/>
            <person name="Bougouffa S."/>
            <person name="Bajic V.B."/>
            <person name="Ryu T."/>
            <person name="Ravasi T."/>
            <person name="Bayer T."/>
            <person name="Micklem G."/>
            <person name="Kim H."/>
            <person name="Bhak J."/>
            <person name="Lajeunesse T.C."/>
            <person name="Voolstra C.R."/>
        </authorList>
    </citation>
    <scope>NUCLEOTIDE SEQUENCE [LARGE SCALE GENOMIC DNA]</scope>
    <source>
        <strain evidence="3 4">CCMP2467</strain>
    </source>
</reference>
<keyword evidence="2" id="KW-0472">Membrane</keyword>
<evidence type="ECO:0000256" key="1">
    <source>
        <dbReference type="SAM" id="MobiDB-lite"/>
    </source>
</evidence>
<evidence type="ECO:0000313" key="4">
    <source>
        <dbReference type="Proteomes" id="UP000186817"/>
    </source>
</evidence>
<name>A0A1Q9EAY3_SYMMI</name>
<feature type="transmembrane region" description="Helical" evidence="2">
    <location>
        <begin position="20"/>
        <end position="38"/>
    </location>
</feature>
<feature type="compositionally biased region" description="Basic and acidic residues" evidence="1">
    <location>
        <begin position="76"/>
        <end position="90"/>
    </location>
</feature>
<gene>
    <name evidence="3" type="ORF">AK812_SmicGene12332</name>
</gene>
<proteinExistence type="predicted"/>
<keyword evidence="2" id="KW-1133">Transmembrane helix</keyword>
<dbReference type="AlphaFoldDB" id="A0A1Q9EAY3"/>
<keyword evidence="4" id="KW-1185">Reference proteome</keyword>
<accession>A0A1Q9EAY3</accession>
<evidence type="ECO:0000313" key="3">
    <source>
        <dbReference type="EMBL" id="OLQ04567.1"/>
    </source>
</evidence>
<sequence>MIIAIIFIAISSNIKPIRIAILILMLVVVTVITSFVVAQAEEEDWSDDATWTERFGQAQSTARLSSYSSINQDQETSLRDTRRPYPEEPRAGIVEPGATSGRWRRASQAVEALLALDGDLQPGQRTYTQAPNSE</sequence>
<dbReference type="EMBL" id="LSRX01000207">
    <property type="protein sequence ID" value="OLQ04567.1"/>
    <property type="molecule type" value="Genomic_DNA"/>
</dbReference>
<protein>
    <submittedName>
        <fullName evidence="3">Uncharacterized protein</fullName>
    </submittedName>
</protein>